<dbReference type="Proteomes" id="UP000045706">
    <property type="component" value="Unassembled WGS sequence"/>
</dbReference>
<protein>
    <submittedName>
        <fullName evidence="2">Uncharacterized protein</fullName>
    </submittedName>
</protein>
<dbReference type="EMBL" id="CVQI01005335">
    <property type="protein sequence ID" value="CRK14761.1"/>
    <property type="molecule type" value="Genomic_DNA"/>
</dbReference>
<proteinExistence type="predicted"/>
<gene>
    <name evidence="2" type="ORF">BN1723_010473</name>
</gene>
<reference evidence="3" key="1">
    <citation type="submission" date="2015-05" db="EMBL/GenBank/DDBJ databases">
        <authorList>
            <person name="Fogelqvist Johan"/>
        </authorList>
    </citation>
    <scope>NUCLEOTIDE SEQUENCE [LARGE SCALE GENOMIC DNA]</scope>
</reference>
<feature type="region of interest" description="Disordered" evidence="1">
    <location>
        <begin position="1"/>
        <end position="26"/>
    </location>
</feature>
<evidence type="ECO:0000256" key="1">
    <source>
        <dbReference type="SAM" id="MobiDB-lite"/>
    </source>
</evidence>
<dbReference type="AlphaFoldDB" id="A0A0G4KYK1"/>
<organism evidence="2 3">
    <name type="scientific">Verticillium longisporum</name>
    <name type="common">Verticillium dahliae var. longisporum</name>
    <dbReference type="NCBI Taxonomy" id="100787"/>
    <lineage>
        <taxon>Eukaryota</taxon>
        <taxon>Fungi</taxon>
        <taxon>Dikarya</taxon>
        <taxon>Ascomycota</taxon>
        <taxon>Pezizomycotina</taxon>
        <taxon>Sordariomycetes</taxon>
        <taxon>Hypocreomycetidae</taxon>
        <taxon>Glomerellales</taxon>
        <taxon>Plectosphaerellaceae</taxon>
        <taxon>Verticillium</taxon>
    </lineage>
</organism>
<name>A0A0G4KYK1_VERLO</name>
<evidence type="ECO:0000313" key="2">
    <source>
        <dbReference type="EMBL" id="CRK14761.1"/>
    </source>
</evidence>
<sequence length="201" mass="22129">MITPCGSSSEKHHQKREATVYRAHRSHTRQPMMRLASLFRFLLVTMTPLVATCTPLATSRASKSADPTIKPFKPASRFFPSPDRPFPGFVPSADSAWSCSPPSVPGPAPPDCPAVYGAWHDREGSLLVPKESCVSRANGSCEALICAAREEVLLRQEEVWGLAARMMNPVQVKCVVVGRGGVWRDEGRNLSVEIRRSKDSW</sequence>
<evidence type="ECO:0000313" key="3">
    <source>
        <dbReference type="Proteomes" id="UP000045706"/>
    </source>
</evidence>
<accession>A0A0G4KYK1</accession>